<keyword evidence="3" id="KW-1185">Reference proteome</keyword>
<accession>W4V5M9</accession>
<proteinExistence type="predicted"/>
<protein>
    <submittedName>
        <fullName evidence="2">Uncharacterized protein</fullName>
    </submittedName>
</protein>
<evidence type="ECO:0000313" key="3">
    <source>
        <dbReference type="Proteomes" id="UP000019109"/>
    </source>
</evidence>
<comment type="caution">
    <text evidence="2">The sequence shown here is derived from an EMBL/GenBank/DDBJ whole genome shotgun (WGS) entry which is preliminary data.</text>
</comment>
<dbReference type="RefSeq" id="WP_038288069.1">
    <property type="nucleotide sequence ID" value="NZ_BAVR01000014.1"/>
</dbReference>
<reference evidence="2" key="1">
    <citation type="journal article" date="2014" name="Genome Announc.">
        <title>Draft Genome Sequence of Clostridium straminisolvens Strain JCM 21531T, Isolated from a Cellulose-Degrading Bacterial Community.</title>
        <authorList>
            <person name="Yuki M."/>
            <person name="Oshima K."/>
            <person name="Suda W."/>
            <person name="Sakamoto M."/>
            <person name="Kitamura K."/>
            <person name="Iida T."/>
            <person name="Hattori M."/>
            <person name="Ohkuma M."/>
        </authorList>
    </citation>
    <scope>NUCLEOTIDE SEQUENCE [LARGE SCALE GENOMIC DNA]</scope>
    <source>
        <strain evidence="2">JCM 21531</strain>
    </source>
</reference>
<evidence type="ECO:0000256" key="1">
    <source>
        <dbReference type="SAM" id="MobiDB-lite"/>
    </source>
</evidence>
<feature type="region of interest" description="Disordered" evidence="1">
    <location>
        <begin position="304"/>
        <end position="335"/>
    </location>
</feature>
<evidence type="ECO:0000313" key="2">
    <source>
        <dbReference type="EMBL" id="GAE88113.1"/>
    </source>
</evidence>
<dbReference type="AlphaFoldDB" id="W4V5M9"/>
<gene>
    <name evidence="2" type="ORF">JCM21531_1537</name>
</gene>
<organism evidence="2 3">
    <name type="scientific">Acetivibrio straminisolvens JCM 21531</name>
    <dbReference type="NCBI Taxonomy" id="1294263"/>
    <lineage>
        <taxon>Bacteria</taxon>
        <taxon>Bacillati</taxon>
        <taxon>Bacillota</taxon>
        <taxon>Clostridia</taxon>
        <taxon>Eubacteriales</taxon>
        <taxon>Oscillospiraceae</taxon>
        <taxon>Acetivibrio</taxon>
    </lineage>
</organism>
<sequence length="370" mass="40169">MDKAFLSIRDILDIIFRITNKNANILADCYLIKDSSIISKWKNNRAKPKSEDLMKIVDFTYGESTATQRKMIRNEIEILIYNSSLNNEIKESLLHIVEFKEFLIEVLNVSSSSLGRISKQKNLIVQPSDEDEFDKASVSEPITAFHNFVEGNYSGVVEFNLVLSKSGENGSKGTLNGVVNYKNNISENIKSRVGNLRKQLKSKSILGTIIIIVITGFMAAQAASGNQNAKAAVSSKNPSEVLQNISSTDSGNPNNLPDTSAQANIYEDKFEEMSDKAEVDAGVEHGRAESNGDLAKPNIEAEIDTKSDAQTDAASYPTASTTATAGEATDSTADKVTNTSDNATINNSVVIEGDNNILGQGSNIYIHIGD</sequence>
<dbReference type="EMBL" id="BAVR01000014">
    <property type="protein sequence ID" value="GAE88113.1"/>
    <property type="molecule type" value="Genomic_DNA"/>
</dbReference>
<name>W4V5M9_9FIRM</name>
<dbReference type="STRING" id="1294263.JCM21531_1537"/>
<feature type="region of interest" description="Disordered" evidence="1">
    <location>
        <begin position="240"/>
        <end position="260"/>
    </location>
</feature>
<dbReference type="OrthoDB" id="1738192at2"/>
<feature type="compositionally biased region" description="Low complexity" evidence="1">
    <location>
        <begin position="311"/>
        <end position="331"/>
    </location>
</feature>
<dbReference type="Proteomes" id="UP000019109">
    <property type="component" value="Unassembled WGS sequence"/>
</dbReference>